<comment type="caution">
    <text evidence="6">The sequence shown here is derived from an EMBL/GenBank/DDBJ whole genome shotgun (WGS) entry which is preliminary data.</text>
</comment>
<accession>A0ABP0QTU0</accession>
<sequence length="877" mass="96670">MARCTKWDFLEDDPDLDEEGQAAFAEASELREQANALAHHARSKELPARQELLREAVTMYGRADALLKPRVSTALEKAAVPAALAARELALQCRLNAACLALEAATVPSTGSSGLKNAEQAEEASRRLALEALQLDATNPHAALLLARWGALLEKREASEVAQWLSKAKRWAQERKDQEALAQAEALDSQLHPPPSSWGKEASDWLRMGVHLLKQGKAPEAKKLFMQTVDYLDQQEGGPIELLLSRPLRALAFDALEGLMESFAATEQFADAVRCGQRATSLLNSTRPGMQVPFAEPELSRREGLLHLSIGHAAEANGEKDALRHFRLAAQALQRSGSDAASEGVAVLELGKRLVKESKADPEALDLAVPVLEHAISCLKRAQGRIGEEKGTKPTEEVCQRLRFRELQAQAALCEAYQIRGDRPDAEEVIEASKYLLPKAGGLALDWAELCGKWAFHAAKAGKLDEAEEALRLKWNLSGGKDTPENAALEIEDKAPCPFQQRCIQLQQEALQSLALVQQKAQNPVGVQESLGLLSQTGAQEGEMERHLQRLAPAPGASKEASCCQKYMKHFALHKGARLWLACLAAVAAVLLQKTMSGHPSEQLLNQSAGRRLAVTAALSSLAVPAVAQEGVPAKVGGRASKWFGSYDDPKHPACERNVVIAFDGTKGKIDGYDKSGAGDEGQFNCRKRRDVTYYDWSLKVKLANKDANEIVVEETGRDVVDRKRINEARETVGKWDKDGILWPDGTKWVQRKWERAIAMPIYELQDVIVDGKQEMQRRFELWHRPDIKTIKELVKRSIEKQIDLVDVADCPSPERTCAICLEELQGNEHVRQLPCQHCYHEECLVTWGASGYFGVSNTARLACPLCRKDHTIDVEV</sequence>
<dbReference type="EMBL" id="CAXAMN010024962">
    <property type="protein sequence ID" value="CAK9091434.1"/>
    <property type="molecule type" value="Genomic_DNA"/>
</dbReference>
<name>A0ABP0QTU0_9DINO</name>
<dbReference type="CDD" id="cd16454">
    <property type="entry name" value="RING-H2_PA-TM-RING"/>
    <property type="match status" value="1"/>
</dbReference>
<dbReference type="Gene3D" id="3.30.40.10">
    <property type="entry name" value="Zinc/RING finger domain, C3HC4 (zinc finger)"/>
    <property type="match status" value="1"/>
</dbReference>
<dbReference type="InterPro" id="IPR011990">
    <property type="entry name" value="TPR-like_helical_dom_sf"/>
</dbReference>
<evidence type="ECO:0000313" key="6">
    <source>
        <dbReference type="EMBL" id="CAK9091434.1"/>
    </source>
</evidence>
<dbReference type="PANTHER" id="PTHR45798">
    <property type="entry name" value="RING-H2 FINGER PROTEIN ATL61-RELATED-RELATED"/>
    <property type="match status" value="1"/>
</dbReference>
<keyword evidence="2 4" id="KW-0863">Zinc-finger</keyword>
<dbReference type="PROSITE" id="PS50089">
    <property type="entry name" value="ZF_RING_2"/>
    <property type="match status" value="1"/>
</dbReference>
<evidence type="ECO:0000313" key="7">
    <source>
        <dbReference type="Proteomes" id="UP001642484"/>
    </source>
</evidence>
<dbReference type="SUPFAM" id="SSF48452">
    <property type="entry name" value="TPR-like"/>
    <property type="match status" value="1"/>
</dbReference>
<dbReference type="InterPro" id="IPR013083">
    <property type="entry name" value="Znf_RING/FYVE/PHD"/>
</dbReference>
<evidence type="ECO:0000256" key="2">
    <source>
        <dbReference type="ARBA" id="ARBA00022771"/>
    </source>
</evidence>
<keyword evidence="1" id="KW-0479">Metal-binding</keyword>
<dbReference type="Proteomes" id="UP001642484">
    <property type="component" value="Unassembled WGS sequence"/>
</dbReference>
<evidence type="ECO:0000256" key="3">
    <source>
        <dbReference type="ARBA" id="ARBA00022833"/>
    </source>
</evidence>
<evidence type="ECO:0000256" key="1">
    <source>
        <dbReference type="ARBA" id="ARBA00022723"/>
    </source>
</evidence>
<dbReference type="SUPFAM" id="SSF57850">
    <property type="entry name" value="RING/U-box"/>
    <property type="match status" value="1"/>
</dbReference>
<gene>
    <name evidence="6" type="ORF">CCMP2556_LOCUS43844</name>
</gene>
<dbReference type="SMART" id="SM00184">
    <property type="entry name" value="RING"/>
    <property type="match status" value="1"/>
</dbReference>
<dbReference type="InterPro" id="IPR001841">
    <property type="entry name" value="Znf_RING"/>
</dbReference>
<protein>
    <recommendedName>
        <fullName evidence="5">RING-type domain-containing protein</fullName>
    </recommendedName>
</protein>
<evidence type="ECO:0000259" key="5">
    <source>
        <dbReference type="PROSITE" id="PS50089"/>
    </source>
</evidence>
<dbReference type="InterPro" id="IPR052788">
    <property type="entry name" value="RING-type_E3_ligase_ATL"/>
</dbReference>
<keyword evidence="3" id="KW-0862">Zinc</keyword>
<keyword evidence="7" id="KW-1185">Reference proteome</keyword>
<feature type="domain" description="RING-type" evidence="5">
    <location>
        <begin position="818"/>
        <end position="868"/>
    </location>
</feature>
<dbReference type="PANTHER" id="PTHR45798:SF88">
    <property type="entry name" value="RING-H2 FINGER PROTEIN ATL61-RELATED"/>
    <property type="match status" value="1"/>
</dbReference>
<evidence type="ECO:0000256" key="4">
    <source>
        <dbReference type="PROSITE-ProRule" id="PRU00175"/>
    </source>
</evidence>
<proteinExistence type="predicted"/>
<organism evidence="6 7">
    <name type="scientific">Durusdinium trenchii</name>
    <dbReference type="NCBI Taxonomy" id="1381693"/>
    <lineage>
        <taxon>Eukaryota</taxon>
        <taxon>Sar</taxon>
        <taxon>Alveolata</taxon>
        <taxon>Dinophyceae</taxon>
        <taxon>Suessiales</taxon>
        <taxon>Symbiodiniaceae</taxon>
        <taxon>Durusdinium</taxon>
    </lineage>
</organism>
<dbReference type="Pfam" id="PF13639">
    <property type="entry name" value="zf-RING_2"/>
    <property type="match status" value="1"/>
</dbReference>
<reference evidence="6 7" key="1">
    <citation type="submission" date="2024-02" db="EMBL/GenBank/DDBJ databases">
        <authorList>
            <person name="Chen Y."/>
            <person name="Shah S."/>
            <person name="Dougan E. K."/>
            <person name="Thang M."/>
            <person name="Chan C."/>
        </authorList>
    </citation>
    <scope>NUCLEOTIDE SEQUENCE [LARGE SCALE GENOMIC DNA]</scope>
</reference>